<protein>
    <submittedName>
        <fullName evidence="2">Uncharacterized protein</fullName>
    </submittedName>
</protein>
<keyword evidence="1" id="KW-0812">Transmembrane</keyword>
<name>A0A9P4Q7E4_9PEZI</name>
<proteinExistence type="predicted"/>
<dbReference type="Proteomes" id="UP000799441">
    <property type="component" value="Unassembled WGS sequence"/>
</dbReference>
<gene>
    <name evidence="2" type="ORF">K431DRAFT_285555</name>
</gene>
<keyword evidence="1" id="KW-1133">Transmembrane helix</keyword>
<sequence>MMLLLAYPADESSRRLKLASLSAWMIQFLVLIASGGSIFQRVSSQGAYRHDILVLVHFALKTVHWQIAQNPRFT</sequence>
<accession>A0A9P4Q7E4</accession>
<evidence type="ECO:0000313" key="3">
    <source>
        <dbReference type="Proteomes" id="UP000799441"/>
    </source>
</evidence>
<keyword evidence="3" id="KW-1185">Reference proteome</keyword>
<dbReference type="AlphaFoldDB" id="A0A9P4Q7E4"/>
<keyword evidence="1" id="KW-0472">Membrane</keyword>
<evidence type="ECO:0000313" key="2">
    <source>
        <dbReference type="EMBL" id="KAF2720638.1"/>
    </source>
</evidence>
<evidence type="ECO:0000256" key="1">
    <source>
        <dbReference type="SAM" id="Phobius"/>
    </source>
</evidence>
<comment type="caution">
    <text evidence="2">The sequence shown here is derived from an EMBL/GenBank/DDBJ whole genome shotgun (WGS) entry which is preliminary data.</text>
</comment>
<dbReference type="EMBL" id="MU003797">
    <property type="protein sequence ID" value="KAF2720638.1"/>
    <property type="molecule type" value="Genomic_DNA"/>
</dbReference>
<organism evidence="2 3">
    <name type="scientific">Polychaeton citri CBS 116435</name>
    <dbReference type="NCBI Taxonomy" id="1314669"/>
    <lineage>
        <taxon>Eukaryota</taxon>
        <taxon>Fungi</taxon>
        <taxon>Dikarya</taxon>
        <taxon>Ascomycota</taxon>
        <taxon>Pezizomycotina</taxon>
        <taxon>Dothideomycetes</taxon>
        <taxon>Dothideomycetidae</taxon>
        <taxon>Capnodiales</taxon>
        <taxon>Capnodiaceae</taxon>
        <taxon>Polychaeton</taxon>
    </lineage>
</organism>
<reference evidence="2" key="1">
    <citation type="journal article" date="2020" name="Stud. Mycol.">
        <title>101 Dothideomycetes genomes: a test case for predicting lifestyles and emergence of pathogens.</title>
        <authorList>
            <person name="Haridas S."/>
            <person name="Albert R."/>
            <person name="Binder M."/>
            <person name="Bloem J."/>
            <person name="Labutti K."/>
            <person name="Salamov A."/>
            <person name="Andreopoulos B."/>
            <person name="Baker S."/>
            <person name="Barry K."/>
            <person name="Bills G."/>
            <person name="Bluhm B."/>
            <person name="Cannon C."/>
            <person name="Castanera R."/>
            <person name="Culley D."/>
            <person name="Daum C."/>
            <person name="Ezra D."/>
            <person name="Gonzalez J."/>
            <person name="Henrissat B."/>
            <person name="Kuo A."/>
            <person name="Liang C."/>
            <person name="Lipzen A."/>
            <person name="Lutzoni F."/>
            <person name="Magnuson J."/>
            <person name="Mondo S."/>
            <person name="Nolan M."/>
            <person name="Ohm R."/>
            <person name="Pangilinan J."/>
            <person name="Park H.-J."/>
            <person name="Ramirez L."/>
            <person name="Alfaro M."/>
            <person name="Sun H."/>
            <person name="Tritt A."/>
            <person name="Yoshinaga Y."/>
            <person name="Zwiers L.-H."/>
            <person name="Turgeon B."/>
            <person name="Goodwin S."/>
            <person name="Spatafora J."/>
            <person name="Crous P."/>
            <person name="Grigoriev I."/>
        </authorList>
    </citation>
    <scope>NUCLEOTIDE SEQUENCE</scope>
    <source>
        <strain evidence="2">CBS 116435</strain>
    </source>
</reference>
<feature type="transmembrane region" description="Helical" evidence="1">
    <location>
        <begin position="20"/>
        <end position="39"/>
    </location>
</feature>